<proteinExistence type="predicted"/>
<accession>A0A8S1RBZ7</accession>
<keyword evidence="3" id="KW-1185">Reference proteome</keyword>
<organism evidence="2 3">
    <name type="scientific">Paramecium sonneborni</name>
    <dbReference type="NCBI Taxonomy" id="65129"/>
    <lineage>
        <taxon>Eukaryota</taxon>
        <taxon>Sar</taxon>
        <taxon>Alveolata</taxon>
        <taxon>Ciliophora</taxon>
        <taxon>Intramacronucleata</taxon>
        <taxon>Oligohymenophorea</taxon>
        <taxon>Peniculida</taxon>
        <taxon>Parameciidae</taxon>
        <taxon>Paramecium</taxon>
    </lineage>
</organism>
<evidence type="ECO:0000256" key="1">
    <source>
        <dbReference type="SAM" id="MobiDB-lite"/>
    </source>
</evidence>
<dbReference type="Proteomes" id="UP000692954">
    <property type="component" value="Unassembled WGS sequence"/>
</dbReference>
<name>A0A8S1RBZ7_9CILI</name>
<dbReference type="OrthoDB" id="10398274at2759"/>
<gene>
    <name evidence="2" type="ORF">PSON_ATCC_30995.1.T1620054</name>
</gene>
<comment type="caution">
    <text evidence="2">The sequence shown here is derived from an EMBL/GenBank/DDBJ whole genome shotgun (WGS) entry which is preliminary data.</text>
</comment>
<evidence type="ECO:0000313" key="2">
    <source>
        <dbReference type="EMBL" id="CAD8125791.1"/>
    </source>
</evidence>
<dbReference type="AlphaFoldDB" id="A0A8S1RBZ7"/>
<feature type="region of interest" description="Disordered" evidence="1">
    <location>
        <begin position="106"/>
        <end position="130"/>
    </location>
</feature>
<reference evidence="2" key="1">
    <citation type="submission" date="2021-01" db="EMBL/GenBank/DDBJ databases">
        <authorList>
            <consortium name="Genoscope - CEA"/>
            <person name="William W."/>
        </authorList>
    </citation>
    <scope>NUCLEOTIDE SEQUENCE</scope>
</reference>
<evidence type="ECO:0000313" key="3">
    <source>
        <dbReference type="Proteomes" id="UP000692954"/>
    </source>
</evidence>
<sequence>MNSKYFSPKANQQFFESLLKSPREVKLYRIRFDTIFNEYVHRKVEHLQLEPILQTSITEPLKEKVEKRKRIYQKRHTSTQLSPLSNFHIQPSPQVKNMQRYISRGRRTRKEFQVRKQKEQKQKKGSKRNYTQNRIRRNLIQTMIFQQNKYNKIKKFSKCNKFNNNNKNLEDHKEYLCQIRETRGCIDKYFLKTNSRFIDNFGIRKLGNWREKKWKQTQPPKVSIYKQFHNGMITKY</sequence>
<dbReference type="EMBL" id="CAJJDN010000162">
    <property type="protein sequence ID" value="CAD8125791.1"/>
    <property type="molecule type" value="Genomic_DNA"/>
</dbReference>
<feature type="compositionally biased region" description="Basic and acidic residues" evidence="1">
    <location>
        <begin position="110"/>
        <end position="122"/>
    </location>
</feature>
<protein>
    <submittedName>
        <fullName evidence="2">Uncharacterized protein</fullName>
    </submittedName>
</protein>